<protein>
    <submittedName>
        <fullName evidence="1">Uncharacterized protein</fullName>
    </submittedName>
</protein>
<name>A0A137P1I8_CONC2</name>
<proteinExistence type="predicted"/>
<reference evidence="1 2" key="1">
    <citation type="journal article" date="2015" name="Genome Biol. Evol.">
        <title>Phylogenomic analyses indicate that early fungi evolved digesting cell walls of algal ancestors of land plants.</title>
        <authorList>
            <person name="Chang Y."/>
            <person name="Wang S."/>
            <person name="Sekimoto S."/>
            <person name="Aerts A.L."/>
            <person name="Choi C."/>
            <person name="Clum A."/>
            <person name="LaButti K.M."/>
            <person name="Lindquist E.A."/>
            <person name="Yee Ngan C."/>
            <person name="Ohm R.A."/>
            <person name="Salamov A.A."/>
            <person name="Grigoriev I.V."/>
            <person name="Spatafora J.W."/>
            <person name="Berbee M.L."/>
        </authorList>
    </citation>
    <scope>NUCLEOTIDE SEQUENCE [LARGE SCALE GENOMIC DNA]</scope>
    <source>
        <strain evidence="1 2">NRRL 28638</strain>
    </source>
</reference>
<keyword evidence="2" id="KW-1185">Reference proteome</keyword>
<organism evidence="1 2">
    <name type="scientific">Conidiobolus coronatus (strain ATCC 28846 / CBS 209.66 / NRRL 28638)</name>
    <name type="common">Delacroixia coronata</name>
    <dbReference type="NCBI Taxonomy" id="796925"/>
    <lineage>
        <taxon>Eukaryota</taxon>
        <taxon>Fungi</taxon>
        <taxon>Fungi incertae sedis</taxon>
        <taxon>Zoopagomycota</taxon>
        <taxon>Entomophthoromycotina</taxon>
        <taxon>Entomophthoromycetes</taxon>
        <taxon>Entomophthorales</taxon>
        <taxon>Ancylistaceae</taxon>
        <taxon>Conidiobolus</taxon>
    </lineage>
</organism>
<dbReference type="EMBL" id="KQ964555">
    <property type="protein sequence ID" value="KXN68926.1"/>
    <property type="molecule type" value="Genomic_DNA"/>
</dbReference>
<sequence length="451" mass="52934">MTELLEQKLEDLNDDYFKPYEEKTITALRRFHSTCSEEVYNVLKKLNKHIETSPSSVSAVSYYLRYRLRQKDSEVYGPEIVLQLDACISKTVDISEVEQLCQNLGCNFYDLKSYKEYEEYKKSVFAQKKLEAKLAKAPLSQTIKKTYSSSFTKRTCKLRVPPPLRFAPVQEIVDVVDIYGVMWLKWKLRDDTFHWEKQYDSKHVWPLVKEHEKNFPQQFLSADRRAIYDPKYKNTSNQWTHEVEQVNDLDFDEKRKAYIAKISEIVHKSYPTFNSDPAKPSSPTSVATNIITSREPELVQPEPNNNNIDPLFTEENSIDILNSYFGDSIYSYNESQPIINEKHYEPNLNPIIESQNLNNLNIISNQPFTFNIKGTKNEENNISSFKKTILNKANKKKVPKVEVQTPRLNNKYDLLLPRVQNAFKRHHYNLNPYHPEYNSNISFGWKTYQSS</sequence>
<gene>
    <name evidence="1" type="ORF">CONCODRAFT_8730</name>
</gene>
<dbReference type="AlphaFoldDB" id="A0A137P1I8"/>
<evidence type="ECO:0000313" key="2">
    <source>
        <dbReference type="Proteomes" id="UP000070444"/>
    </source>
</evidence>
<accession>A0A137P1I8</accession>
<dbReference type="Proteomes" id="UP000070444">
    <property type="component" value="Unassembled WGS sequence"/>
</dbReference>
<evidence type="ECO:0000313" key="1">
    <source>
        <dbReference type="EMBL" id="KXN68926.1"/>
    </source>
</evidence>